<reference evidence="2 3" key="1">
    <citation type="journal article" date="2008" name="Nature">
        <title>The genome of Laccaria bicolor provides insights into mycorrhizal symbiosis.</title>
        <authorList>
            <person name="Martin F."/>
            <person name="Aerts A."/>
            <person name="Ahren D."/>
            <person name="Brun A."/>
            <person name="Danchin E.G.J."/>
            <person name="Duchaussoy F."/>
            <person name="Gibon J."/>
            <person name="Kohler A."/>
            <person name="Lindquist E."/>
            <person name="Pereda V."/>
            <person name="Salamov A."/>
            <person name="Shapiro H.J."/>
            <person name="Wuyts J."/>
            <person name="Blaudez D."/>
            <person name="Buee M."/>
            <person name="Brokstein P."/>
            <person name="Canbaeck B."/>
            <person name="Cohen D."/>
            <person name="Courty P.E."/>
            <person name="Coutinho P.M."/>
            <person name="Delaruelle C."/>
            <person name="Detter J.C."/>
            <person name="Deveau A."/>
            <person name="DiFazio S."/>
            <person name="Duplessis S."/>
            <person name="Fraissinet-Tachet L."/>
            <person name="Lucic E."/>
            <person name="Frey-Klett P."/>
            <person name="Fourrey C."/>
            <person name="Feussner I."/>
            <person name="Gay G."/>
            <person name="Grimwood J."/>
            <person name="Hoegger P.J."/>
            <person name="Jain P."/>
            <person name="Kilaru S."/>
            <person name="Labbe J."/>
            <person name="Lin Y.C."/>
            <person name="Legue V."/>
            <person name="Le Tacon F."/>
            <person name="Marmeisse R."/>
            <person name="Melayah D."/>
            <person name="Montanini B."/>
            <person name="Muratet M."/>
            <person name="Nehls U."/>
            <person name="Niculita-Hirzel H."/>
            <person name="Oudot-Le Secq M.P."/>
            <person name="Peter M."/>
            <person name="Quesneville H."/>
            <person name="Rajashekar B."/>
            <person name="Reich M."/>
            <person name="Rouhier N."/>
            <person name="Schmutz J."/>
            <person name="Yin T."/>
            <person name="Chalot M."/>
            <person name="Henrissat B."/>
            <person name="Kuees U."/>
            <person name="Lucas S."/>
            <person name="Van de Peer Y."/>
            <person name="Podila G.K."/>
            <person name="Polle A."/>
            <person name="Pukkila P.J."/>
            <person name="Richardson P.M."/>
            <person name="Rouze P."/>
            <person name="Sanders I.R."/>
            <person name="Stajich J.E."/>
            <person name="Tunlid A."/>
            <person name="Tuskan G."/>
            <person name="Grigoriev I.V."/>
        </authorList>
    </citation>
    <scope>NUCLEOTIDE SEQUENCE [LARGE SCALE GENOMIC DNA]</scope>
    <source>
        <strain evidence="3">S238N-H82 / ATCC MYA-4686</strain>
    </source>
</reference>
<dbReference type="GeneID" id="6075476"/>
<dbReference type="Proteomes" id="UP000001194">
    <property type="component" value="Unassembled WGS sequence"/>
</dbReference>
<feature type="region of interest" description="Disordered" evidence="1">
    <location>
        <begin position="107"/>
        <end position="161"/>
    </location>
</feature>
<sequence length="404" mass="45005">MMLPRPILKRTPTSYQQQQHHHHHHHHHHAVHFPPSPSLTHTFSAHSSASYDRSPIVVSPNNCALPERGCPGRTYLLDDPAAAQSSGRRGYAYASDFHPRALAFASARPTSPLRQPPPQDDPERTPTLTYPSLPQLIPDLSSESDESDSFPSNLPANSTQSYGLHGLAVPASRYEEHNSYTPVDVYGSSTSPSALSFLPYPPSPPINPSYPYDYSHEEDVQQKPRRRRGERERKHESSRDPDRIRTKNRSAASLCKSMSSFSVSDDGCLGGMDNQVLRTGTCPFYTMLLIGYIGQSDSGKVPLIGDWNLEADESWTYHRFEGVWVVGVLVDGLIDYLRSSPDPRPFLGDAFFFFPSSPDQVPSRGATVALVGDAFIEFLVLFFFTQGPPPIFTSCYRFPVSSRQ</sequence>
<gene>
    <name evidence="2" type="ORF">LACBIDRAFT_293865</name>
</gene>
<organism evidence="3">
    <name type="scientific">Laccaria bicolor (strain S238N-H82 / ATCC MYA-4686)</name>
    <name type="common">Bicoloured deceiver</name>
    <name type="synonym">Laccaria laccata var. bicolor</name>
    <dbReference type="NCBI Taxonomy" id="486041"/>
    <lineage>
        <taxon>Eukaryota</taxon>
        <taxon>Fungi</taxon>
        <taxon>Dikarya</taxon>
        <taxon>Basidiomycota</taxon>
        <taxon>Agaricomycotina</taxon>
        <taxon>Agaricomycetes</taxon>
        <taxon>Agaricomycetidae</taxon>
        <taxon>Agaricales</taxon>
        <taxon>Agaricineae</taxon>
        <taxon>Hydnangiaceae</taxon>
        <taxon>Laccaria</taxon>
    </lineage>
</organism>
<dbReference type="AlphaFoldDB" id="B0D7C0"/>
<accession>B0D7C0</accession>
<feature type="compositionally biased region" description="Pro residues" evidence="1">
    <location>
        <begin position="199"/>
        <end position="208"/>
    </location>
</feature>
<dbReference type="EMBL" id="DS547099">
    <property type="protein sequence ID" value="EDR09369.1"/>
    <property type="molecule type" value="Genomic_DNA"/>
</dbReference>
<feature type="compositionally biased region" description="Basic and acidic residues" evidence="1">
    <location>
        <begin position="229"/>
        <end position="245"/>
    </location>
</feature>
<name>B0D7C0_LACBS</name>
<evidence type="ECO:0000256" key="1">
    <source>
        <dbReference type="SAM" id="MobiDB-lite"/>
    </source>
</evidence>
<proteinExistence type="predicted"/>
<feature type="region of interest" description="Disordered" evidence="1">
    <location>
        <begin position="197"/>
        <end position="249"/>
    </location>
</feature>
<evidence type="ECO:0000313" key="3">
    <source>
        <dbReference type="Proteomes" id="UP000001194"/>
    </source>
</evidence>
<protein>
    <submittedName>
        <fullName evidence="2">Predicted protein</fullName>
    </submittedName>
</protein>
<dbReference type="KEGG" id="lbc:LACBIDRAFT_293865"/>
<dbReference type="OrthoDB" id="3187054at2759"/>
<keyword evidence="3" id="KW-1185">Reference proteome</keyword>
<dbReference type="InParanoid" id="B0D7C0"/>
<feature type="region of interest" description="Disordered" evidence="1">
    <location>
        <begin position="1"/>
        <end position="46"/>
    </location>
</feature>
<evidence type="ECO:0000313" key="2">
    <source>
        <dbReference type="EMBL" id="EDR09369.1"/>
    </source>
</evidence>
<feature type="compositionally biased region" description="Basic residues" evidence="1">
    <location>
        <begin position="19"/>
        <end position="31"/>
    </location>
</feature>
<dbReference type="RefSeq" id="XP_001879718.1">
    <property type="nucleotide sequence ID" value="XM_001879683.1"/>
</dbReference>
<feature type="compositionally biased region" description="Polar residues" evidence="1">
    <location>
        <begin position="150"/>
        <end position="161"/>
    </location>
</feature>
<dbReference type="HOGENOM" id="CLU_046439_0_0_1"/>